<evidence type="ECO:0000256" key="2">
    <source>
        <dbReference type="ARBA" id="ARBA00023043"/>
    </source>
</evidence>
<evidence type="ECO:0000256" key="1">
    <source>
        <dbReference type="ARBA" id="ARBA00022737"/>
    </source>
</evidence>
<dbReference type="InterPro" id="IPR002110">
    <property type="entry name" value="Ankyrin_rpt"/>
</dbReference>
<keyword evidence="2 3" id="KW-0040">ANK repeat</keyword>
<dbReference type="InterPro" id="IPR036770">
    <property type="entry name" value="Ankyrin_rpt-contain_sf"/>
</dbReference>
<accession>T2KHD3</accession>
<evidence type="ECO:0000313" key="5">
    <source>
        <dbReference type="Proteomes" id="UP000016160"/>
    </source>
</evidence>
<dbReference type="STRING" id="1347342.BN863_5080"/>
<evidence type="ECO:0000313" key="4">
    <source>
        <dbReference type="EMBL" id="CDF78220.1"/>
    </source>
</evidence>
<proteinExistence type="predicted"/>
<dbReference type="PANTHER" id="PTHR24180">
    <property type="entry name" value="CYCLIN-DEPENDENT KINASE INHIBITOR 2C-RELATED"/>
    <property type="match status" value="1"/>
</dbReference>
<dbReference type="PATRIC" id="fig|1347342.6.peg.512"/>
<dbReference type="Pfam" id="PF12796">
    <property type="entry name" value="Ank_2"/>
    <property type="match status" value="1"/>
</dbReference>
<dbReference type="AlphaFoldDB" id="T2KHD3"/>
<reference evidence="4 5" key="1">
    <citation type="journal article" date="2013" name="Appl. Environ. Microbiol.">
        <title>The genome of the alga-associated marine flavobacterium Formosa agariphila KMM 3901T reveals a broad potential for degradation of algal polysaccharides.</title>
        <authorList>
            <person name="Mann A.J."/>
            <person name="Hahnke R.L."/>
            <person name="Huang S."/>
            <person name="Werner J."/>
            <person name="Xing P."/>
            <person name="Barbeyron T."/>
            <person name="Huettel B."/>
            <person name="Stueber K."/>
            <person name="Reinhardt R."/>
            <person name="Harder J."/>
            <person name="Gloeckner F.O."/>
            <person name="Amann R.I."/>
            <person name="Teeling H."/>
        </authorList>
    </citation>
    <scope>NUCLEOTIDE SEQUENCE [LARGE SCALE GENOMIC DNA]</scope>
    <source>
        <strain evidence="5">DSM 15362 / KCTC 12365 / LMG 23005 / KMM 3901</strain>
    </source>
</reference>
<sequence length="176" mass="19993">MKNINRHFYVPELHLDSYLFQESDKKIITPLNRIFNSNHILKNLPMKTLFFIVAITFVSASTPVQSGNYSSHADYMYSNLNNTEPLVNLLCTLIAKGDTETVKKLIEFGEDVNEKSNGLTPAMYASKYNRTEILKYLILRGAKLTVKCDKGYTALEYSIATNAKEAQMILEANLKK</sequence>
<name>T2KHD3_FORAG</name>
<dbReference type="SUPFAM" id="SSF48403">
    <property type="entry name" value="Ankyrin repeat"/>
    <property type="match status" value="1"/>
</dbReference>
<keyword evidence="5" id="KW-1185">Reference proteome</keyword>
<gene>
    <name evidence="4" type="ORF">BN863_5080</name>
</gene>
<protein>
    <submittedName>
        <fullName evidence="4">Ankyrin</fullName>
    </submittedName>
</protein>
<dbReference type="SMART" id="SM00248">
    <property type="entry name" value="ANK"/>
    <property type="match status" value="2"/>
</dbReference>
<dbReference type="PANTHER" id="PTHR24180:SF45">
    <property type="entry name" value="POLY [ADP-RIBOSE] POLYMERASE TANKYRASE"/>
    <property type="match status" value="1"/>
</dbReference>
<evidence type="ECO:0000256" key="3">
    <source>
        <dbReference type="PROSITE-ProRule" id="PRU00023"/>
    </source>
</evidence>
<organism evidence="4 5">
    <name type="scientific">Formosa agariphila (strain DSM 15362 / KCTC 12365 / LMG 23005 / KMM 3901 / M-2Alg 35-1)</name>
    <dbReference type="NCBI Taxonomy" id="1347342"/>
    <lineage>
        <taxon>Bacteria</taxon>
        <taxon>Pseudomonadati</taxon>
        <taxon>Bacteroidota</taxon>
        <taxon>Flavobacteriia</taxon>
        <taxon>Flavobacteriales</taxon>
        <taxon>Flavobacteriaceae</taxon>
        <taxon>Formosa</taxon>
    </lineage>
</organism>
<feature type="repeat" description="ANK" evidence="3">
    <location>
        <begin position="117"/>
        <end position="149"/>
    </location>
</feature>
<dbReference type="InterPro" id="IPR051637">
    <property type="entry name" value="Ank_repeat_dom-contain_49"/>
</dbReference>
<dbReference type="HOGENOM" id="CLU_000134_40_0_10"/>
<dbReference type="EMBL" id="HG315671">
    <property type="protein sequence ID" value="CDF78220.1"/>
    <property type="molecule type" value="Genomic_DNA"/>
</dbReference>
<dbReference type="Gene3D" id="1.25.40.20">
    <property type="entry name" value="Ankyrin repeat-containing domain"/>
    <property type="match status" value="1"/>
</dbReference>
<dbReference type="eggNOG" id="COG0666">
    <property type="taxonomic scope" value="Bacteria"/>
</dbReference>
<dbReference type="PROSITE" id="PS50297">
    <property type="entry name" value="ANK_REP_REGION"/>
    <property type="match status" value="1"/>
</dbReference>
<dbReference type="PROSITE" id="PS50088">
    <property type="entry name" value="ANK_REPEAT"/>
    <property type="match status" value="1"/>
</dbReference>
<keyword evidence="1" id="KW-0677">Repeat</keyword>
<dbReference type="Proteomes" id="UP000016160">
    <property type="component" value="Chromosome"/>
</dbReference>